<dbReference type="RefSeq" id="WP_359981015.1">
    <property type="nucleotide sequence ID" value="NZ_JBEZLS010000010.1"/>
</dbReference>
<dbReference type="EMBL" id="JBEZLS010000010">
    <property type="protein sequence ID" value="MEU9352467.1"/>
    <property type="molecule type" value="Genomic_DNA"/>
</dbReference>
<sequence length="86" mass="8402">MRTLGKSGSIVLMGSMGGIVGAGITVAYSTSKGAVTLMAKALADVLGPAASVSTPSLPAPSIPPFYGGVANLFSLMEQLGAHPGTP</sequence>
<evidence type="ECO:0000256" key="1">
    <source>
        <dbReference type="ARBA" id="ARBA00006484"/>
    </source>
</evidence>
<accession>A0ABV3E748</accession>
<evidence type="ECO:0000313" key="4">
    <source>
        <dbReference type="Proteomes" id="UP001551582"/>
    </source>
</evidence>
<comment type="caution">
    <text evidence="3">The sequence shown here is derived from an EMBL/GenBank/DDBJ whole genome shotgun (WGS) entry which is preliminary data.</text>
</comment>
<dbReference type="InterPro" id="IPR020904">
    <property type="entry name" value="Sc_DH/Rdtase_CS"/>
</dbReference>
<proteinExistence type="inferred from homology"/>
<organism evidence="3 4">
    <name type="scientific">Streptomyces griseoloalbus</name>
    <dbReference type="NCBI Taxonomy" id="67303"/>
    <lineage>
        <taxon>Bacteria</taxon>
        <taxon>Bacillati</taxon>
        <taxon>Actinomycetota</taxon>
        <taxon>Actinomycetes</taxon>
        <taxon>Kitasatosporales</taxon>
        <taxon>Streptomycetaceae</taxon>
        <taxon>Streptomyces</taxon>
    </lineage>
</organism>
<feature type="transmembrane region" description="Helical" evidence="2">
    <location>
        <begin position="7"/>
        <end position="28"/>
    </location>
</feature>
<keyword evidence="2" id="KW-0812">Transmembrane</keyword>
<name>A0ABV3E748_9ACTN</name>
<dbReference type="InterPro" id="IPR002347">
    <property type="entry name" value="SDR_fam"/>
</dbReference>
<dbReference type="SUPFAM" id="SSF51735">
    <property type="entry name" value="NAD(P)-binding Rossmann-fold domains"/>
    <property type="match status" value="1"/>
</dbReference>
<keyword evidence="4" id="KW-1185">Reference proteome</keyword>
<dbReference type="PROSITE" id="PS00061">
    <property type="entry name" value="ADH_SHORT"/>
    <property type="match status" value="1"/>
</dbReference>
<keyword evidence="2" id="KW-0472">Membrane</keyword>
<evidence type="ECO:0000256" key="2">
    <source>
        <dbReference type="SAM" id="Phobius"/>
    </source>
</evidence>
<gene>
    <name evidence="3" type="ORF">AB0D65_16070</name>
</gene>
<dbReference type="Gene3D" id="3.40.50.720">
    <property type="entry name" value="NAD(P)-binding Rossmann-like Domain"/>
    <property type="match status" value="1"/>
</dbReference>
<dbReference type="Proteomes" id="UP001551582">
    <property type="component" value="Unassembled WGS sequence"/>
</dbReference>
<keyword evidence="2" id="KW-1133">Transmembrane helix</keyword>
<dbReference type="InterPro" id="IPR036291">
    <property type="entry name" value="NAD(P)-bd_dom_sf"/>
</dbReference>
<comment type="similarity">
    <text evidence="1">Belongs to the short-chain dehydrogenases/reductases (SDR) family.</text>
</comment>
<evidence type="ECO:0000313" key="3">
    <source>
        <dbReference type="EMBL" id="MEU9352467.1"/>
    </source>
</evidence>
<reference evidence="3 4" key="1">
    <citation type="submission" date="2024-06" db="EMBL/GenBank/DDBJ databases">
        <title>The Natural Products Discovery Center: Release of the First 8490 Sequenced Strains for Exploring Actinobacteria Biosynthetic Diversity.</title>
        <authorList>
            <person name="Kalkreuter E."/>
            <person name="Kautsar S.A."/>
            <person name="Yang D."/>
            <person name="Bader C.D."/>
            <person name="Teijaro C.N."/>
            <person name="Fluegel L."/>
            <person name="Davis C.M."/>
            <person name="Simpson J.R."/>
            <person name="Lauterbach L."/>
            <person name="Steele A.D."/>
            <person name="Gui C."/>
            <person name="Meng S."/>
            <person name="Li G."/>
            <person name="Viehrig K."/>
            <person name="Ye F."/>
            <person name="Su P."/>
            <person name="Kiefer A.F."/>
            <person name="Nichols A."/>
            <person name="Cepeda A.J."/>
            <person name="Yan W."/>
            <person name="Fan B."/>
            <person name="Jiang Y."/>
            <person name="Adhikari A."/>
            <person name="Zheng C.-J."/>
            <person name="Schuster L."/>
            <person name="Cowan T.M."/>
            <person name="Smanski M.J."/>
            <person name="Chevrette M.G."/>
            <person name="De Carvalho L.P.S."/>
            <person name="Shen B."/>
        </authorList>
    </citation>
    <scope>NUCLEOTIDE SEQUENCE [LARGE SCALE GENOMIC DNA]</scope>
    <source>
        <strain evidence="3 4">NPDC048274</strain>
    </source>
</reference>
<dbReference type="Pfam" id="PF00106">
    <property type="entry name" value="adh_short"/>
    <property type="match status" value="1"/>
</dbReference>
<protein>
    <submittedName>
        <fullName evidence="3">SDR family NAD(P)-dependent oxidoreductase</fullName>
    </submittedName>
</protein>